<gene>
    <name evidence="1" type="ORF">RchiOBHm_Chr2g0127901</name>
</gene>
<reference evidence="1 2" key="1">
    <citation type="journal article" date="2018" name="Nat. Genet.">
        <title>The Rosa genome provides new insights in the design of modern roses.</title>
        <authorList>
            <person name="Bendahmane M."/>
        </authorList>
    </citation>
    <scope>NUCLEOTIDE SEQUENCE [LARGE SCALE GENOMIC DNA]</scope>
    <source>
        <strain evidence="2">cv. Old Blush</strain>
    </source>
</reference>
<dbReference type="Proteomes" id="UP000238479">
    <property type="component" value="Chromosome 2"/>
</dbReference>
<keyword evidence="2" id="KW-1185">Reference proteome</keyword>
<comment type="caution">
    <text evidence="1">The sequence shown here is derived from an EMBL/GenBank/DDBJ whole genome shotgun (WGS) entry which is preliminary data.</text>
</comment>
<evidence type="ECO:0000313" key="1">
    <source>
        <dbReference type="EMBL" id="PRQ49972.1"/>
    </source>
</evidence>
<name>A0A2P6RU92_ROSCH</name>
<evidence type="ECO:0000313" key="2">
    <source>
        <dbReference type="Proteomes" id="UP000238479"/>
    </source>
</evidence>
<sequence length="43" mass="5187">MARMGYMDLRAFIATIYWNNMQQLCKAFNQSFPSMQYLMSNRN</sequence>
<protein>
    <submittedName>
        <fullName evidence="1">Uncharacterized protein</fullName>
    </submittedName>
</protein>
<accession>A0A2P6RU92</accession>
<dbReference type="AlphaFoldDB" id="A0A2P6RU92"/>
<dbReference type="EMBL" id="PDCK01000040">
    <property type="protein sequence ID" value="PRQ49972.1"/>
    <property type="molecule type" value="Genomic_DNA"/>
</dbReference>
<proteinExistence type="predicted"/>
<dbReference type="Gramene" id="PRQ49972">
    <property type="protein sequence ID" value="PRQ49972"/>
    <property type="gene ID" value="RchiOBHm_Chr2g0127901"/>
</dbReference>
<organism evidence="1 2">
    <name type="scientific">Rosa chinensis</name>
    <name type="common">China rose</name>
    <dbReference type="NCBI Taxonomy" id="74649"/>
    <lineage>
        <taxon>Eukaryota</taxon>
        <taxon>Viridiplantae</taxon>
        <taxon>Streptophyta</taxon>
        <taxon>Embryophyta</taxon>
        <taxon>Tracheophyta</taxon>
        <taxon>Spermatophyta</taxon>
        <taxon>Magnoliopsida</taxon>
        <taxon>eudicotyledons</taxon>
        <taxon>Gunneridae</taxon>
        <taxon>Pentapetalae</taxon>
        <taxon>rosids</taxon>
        <taxon>fabids</taxon>
        <taxon>Rosales</taxon>
        <taxon>Rosaceae</taxon>
        <taxon>Rosoideae</taxon>
        <taxon>Rosoideae incertae sedis</taxon>
        <taxon>Rosa</taxon>
    </lineage>
</organism>